<protein>
    <submittedName>
        <fullName evidence="2">VTC domain-containing protein</fullName>
    </submittedName>
</protein>
<dbReference type="CDD" id="cd07750">
    <property type="entry name" value="PolyPPase_VTC_like"/>
    <property type="match status" value="1"/>
</dbReference>
<dbReference type="GO" id="GO:0006799">
    <property type="term" value="P:polyphosphate biosynthetic process"/>
    <property type="evidence" value="ECO:0007669"/>
    <property type="project" value="UniProtKB-ARBA"/>
</dbReference>
<dbReference type="Proteomes" id="UP000198601">
    <property type="component" value="Unassembled WGS sequence"/>
</dbReference>
<evidence type="ECO:0000313" key="3">
    <source>
        <dbReference type="Proteomes" id="UP000198601"/>
    </source>
</evidence>
<dbReference type="InterPro" id="IPR018966">
    <property type="entry name" value="VTC_domain"/>
</dbReference>
<keyword evidence="3" id="KW-1185">Reference proteome</keyword>
<evidence type="ECO:0000313" key="2">
    <source>
        <dbReference type="EMBL" id="SCW78194.1"/>
    </source>
</evidence>
<dbReference type="RefSeq" id="WP_167670293.1">
    <property type="nucleotide sequence ID" value="NZ_FMTT01000046.1"/>
</dbReference>
<accession>A0A1G4T9U8</accession>
<proteinExistence type="predicted"/>
<sequence length="236" mass="27340">MQFLGRKLRHELKYYIHSHDHAALRQRLSAILTLDGNSGSPDGYGIRSLYFDGPHNHALYDKSHGIFSREKYRIRIYNGSDRTIKLERKSKYGDYVCKEAARLSRDDYERILDGDVAGLQESKVPLVQDFYRAIAQRGFRPAVIVDYTREAYVYDPGDVRITFDKKLAAAINTYDLFSDHMIMKEALEPARTIMEIKYNAFLPDFIRALVQPQAHQRSAISKYLICREVGIRSEKP</sequence>
<dbReference type="STRING" id="624147.SAMN04487970_104612"/>
<dbReference type="EMBL" id="FMTT01000046">
    <property type="protein sequence ID" value="SCW78194.1"/>
    <property type="molecule type" value="Genomic_DNA"/>
</dbReference>
<gene>
    <name evidence="2" type="ORF">SAMN04487970_104612</name>
</gene>
<dbReference type="Pfam" id="PF09359">
    <property type="entry name" value="VTC"/>
    <property type="match status" value="1"/>
</dbReference>
<organism evidence="2 3">
    <name type="scientific">Paenibacillus tianmuensis</name>
    <dbReference type="NCBI Taxonomy" id="624147"/>
    <lineage>
        <taxon>Bacteria</taxon>
        <taxon>Bacillati</taxon>
        <taxon>Bacillota</taxon>
        <taxon>Bacilli</taxon>
        <taxon>Bacillales</taxon>
        <taxon>Paenibacillaceae</taxon>
        <taxon>Paenibacillus</taxon>
    </lineage>
</organism>
<name>A0A1G4T9U8_9BACL</name>
<dbReference type="AlphaFoldDB" id="A0A1G4T9U8"/>
<evidence type="ECO:0000259" key="1">
    <source>
        <dbReference type="Pfam" id="PF09359"/>
    </source>
</evidence>
<dbReference type="SUPFAM" id="SSF55154">
    <property type="entry name" value="CYTH-like phosphatases"/>
    <property type="match status" value="1"/>
</dbReference>
<dbReference type="Gene3D" id="3.20.100.30">
    <property type="entry name" value="VTC, catalytic tunnel domain"/>
    <property type="match status" value="1"/>
</dbReference>
<dbReference type="InterPro" id="IPR042267">
    <property type="entry name" value="VTC_sf"/>
</dbReference>
<reference evidence="3" key="1">
    <citation type="submission" date="2016-10" db="EMBL/GenBank/DDBJ databases">
        <authorList>
            <person name="Varghese N."/>
            <person name="Submissions S."/>
        </authorList>
    </citation>
    <scope>NUCLEOTIDE SEQUENCE [LARGE SCALE GENOMIC DNA]</scope>
    <source>
        <strain evidence="3">CGMCC 1.8946</strain>
    </source>
</reference>
<dbReference type="InterPro" id="IPR033469">
    <property type="entry name" value="CYTH-like_dom_sf"/>
</dbReference>
<feature type="domain" description="VTC" evidence="1">
    <location>
        <begin position="9"/>
        <end position="227"/>
    </location>
</feature>